<protein>
    <submittedName>
        <fullName evidence="4">Mlr2546 protein</fullName>
    </submittedName>
</protein>
<dbReference type="KEGG" id="mlo:mlr2546"/>
<organism evidence="4 5">
    <name type="scientific">Mesorhizobium japonicum (strain LMG 29417 / CECT 9101 / MAFF 303099)</name>
    <name type="common">Mesorhizobium loti (strain MAFF 303099)</name>
    <dbReference type="NCBI Taxonomy" id="266835"/>
    <lineage>
        <taxon>Bacteria</taxon>
        <taxon>Pseudomonadati</taxon>
        <taxon>Pseudomonadota</taxon>
        <taxon>Alphaproteobacteria</taxon>
        <taxon>Hyphomicrobiales</taxon>
        <taxon>Phyllobacteriaceae</taxon>
        <taxon>Mesorhizobium</taxon>
    </lineage>
</organism>
<dbReference type="InterPro" id="IPR035919">
    <property type="entry name" value="EAL_sf"/>
</dbReference>
<feature type="domain" description="EAL" evidence="2">
    <location>
        <begin position="263"/>
        <end position="511"/>
    </location>
</feature>
<evidence type="ECO:0000259" key="3">
    <source>
        <dbReference type="PROSITE" id="PS50887"/>
    </source>
</evidence>
<dbReference type="NCBIfam" id="TIGR00254">
    <property type="entry name" value="GGDEF"/>
    <property type="match status" value="1"/>
</dbReference>
<dbReference type="InterPro" id="IPR029787">
    <property type="entry name" value="Nucleotide_cyclase"/>
</dbReference>
<keyword evidence="1" id="KW-0812">Transmembrane</keyword>
<dbReference type="SMART" id="SM00052">
    <property type="entry name" value="EAL"/>
    <property type="match status" value="1"/>
</dbReference>
<feature type="domain" description="GGDEF" evidence="3">
    <location>
        <begin position="123"/>
        <end position="254"/>
    </location>
</feature>
<gene>
    <name evidence="4" type="ordered locus">mlr2546</name>
</gene>
<evidence type="ECO:0000256" key="1">
    <source>
        <dbReference type="SAM" id="Phobius"/>
    </source>
</evidence>
<dbReference type="SUPFAM" id="SSF55073">
    <property type="entry name" value="Nucleotide cyclase"/>
    <property type="match status" value="1"/>
</dbReference>
<keyword evidence="1" id="KW-0472">Membrane</keyword>
<keyword evidence="1" id="KW-1133">Transmembrane helix</keyword>
<dbReference type="InterPro" id="IPR000160">
    <property type="entry name" value="GGDEF_dom"/>
</dbReference>
<dbReference type="CDD" id="cd01948">
    <property type="entry name" value="EAL"/>
    <property type="match status" value="1"/>
</dbReference>
<dbReference type="InterPro" id="IPR043128">
    <property type="entry name" value="Rev_trsase/Diguanyl_cyclase"/>
</dbReference>
<dbReference type="Pfam" id="PF00990">
    <property type="entry name" value="GGDEF"/>
    <property type="match status" value="1"/>
</dbReference>
<dbReference type="Gene3D" id="3.20.20.450">
    <property type="entry name" value="EAL domain"/>
    <property type="match status" value="1"/>
</dbReference>
<reference evidence="4 5" key="1">
    <citation type="journal article" date="2000" name="DNA Res.">
        <title>Complete genome structure of the nitrogen-fixing symbiotic bacterium Mesorhizobium loti.</title>
        <authorList>
            <person name="Kaneko T."/>
            <person name="Nakamura Y."/>
            <person name="Sato S."/>
            <person name="Asamizu E."/>
            <person name="Kato T."/>
            <person name="Sasamoto S."/>
            <person name="Watanabe A."/>
            <person name="Idesawa K."/>
            <person name="Ishikawa A."/>
            <person name="Kawashima K."/>
            <person name="Kimura T."/>
            <person name="Kishida Y."/>
            <person name="Kiyokawa C."/>
            <person name="Kohara M."/>
            <person name="Matsumoto M."/>
            <person name="Matsuno A."/>
            <person name="Mochizuki Y."/>
            <person name="Nakayama S."/>
            <person name="Nakazaki N."/>
            <person name="Shimpo S."/>
            <person name="Sugimoto M."/>
            <person name="Takeuchi C."/>
            <person name="Yamada M."/>
            <person name="Tabata S."/>
        </authorList>
    </citation>
    <scope>NUCLEOTIDE SEQUENCE [LARGE SCALE GENOMIC DNA]</scope>
    <source>
        <strain evidence="5">LMG 29417 / CECT 9101 / MAFF 303099</strain>
    </source>
</reference>
<dbReference type="EMBL" id="BA000012">
    <property type="protein sequence ID" value="BAB49653.1"/>
    <property type="molecule type" value="Genomic_DNA"/>
</dbReference>
<proteinExistence type="predicted"/>
<dbReference type="InterPro" id="IPR001633">
    <property type="entry name" value="EAL_dom"/>
</dbReference>
<dbReference type="SUPFAM" id="SSF141868">
    <property type="entry name" value="EAL domain-like"/>
    <property type="match status" value="1"/>
</dbReference>
<dbReference type="SMART" id="SM00267">
    <property type="entry name" value="GGDEF"/>
    <property type="match status" value="1"/>
</dbReference>
<evidence type="ECO:0000313" key="5">
    <source>
        <dbReference type="Proteomes" id="UP000000552"/>
    </source>
</evidence>
<dbReference type="HOGENOM" id="CLU_000445_70_50_5"/>
<sequence>MSLHCEGRRMSILATIKDHSGRIYRGIQALLVLSIGAAALGAFDISRSLPSGGALAVSILATGLALLALMYMRSSVVHRLRSAEAAEAEKHHFLTRDAMTGAMTRRYFLEALRDSLGTMRDRREATLLLIDVDHFKQLNDTFGHQFGDLALVHLVKTSERVFADGMVGRLGGDEFGVIIPHGDLAAINKDIRQLLDTMRAGKSHEGKTIPLSISVGVALAPAHASNTAELMLVADLALYESKAAGRGRVTVFDEEMLSDKRYRRLVERELRAAVYLGELELHYQPIVNPDGSAYALEGLIRWRHPVRGLISPAEFIPIAERSTLIDMLGEWVFKRACADVGHFPGRRISINVSGEQLKRDEIVTMCDRVLRETGRSATQFIIEITETVATAATPETLRRLEALRGLGFHIALDDFGTGHCGFNYLKTLPIDSIKIDRSYIRSLAHDQVAQIFVSALAQIARIQDVTIVAEGVETQEEFALARAAGCNRFQGYFFGRPAPRDKVAPLRSIDAEPLAQSA</sequence>
<dbReference type="Pfam" id="PF00563">
    <property type="entry name" value="EAL"/>
    <property type="match status" value="1"/>
</dbReference>
<dbReference type="PROSITE" id="PS50887">
    <property type="entry name" value="GGDEF"/>
    <property type="match status" value="1"/>
</dbReference>
<accession>Q98I63</accession>
<dbReference type="PROSITE" id="PS50883">
    <property type="entry name" value="EAL"/>
    <property type="match status" value="1"/>
</dbReference>
<dbReference type="AlphaFoldDB" id="Q98I63"/>
<dbReference type="CDD" id="cd01949">
    <property type="entry name" value="GGDEF"/>
    <property type="match status" value="1"/>
</dbReference>
<feature type="transmembrane region" description="Helical" evidence="1">
    <location>
        <begin position="49"/>
        <end position="72"/>
    </location>
</feature>
<evidence type="ECO:0000259" key="2">
    <source>
        <dbReference type="PROSITE" id="PS50883"/>
    </source>
</evidence>
<dbReference type="InterPro" id="IPR052155">
    <property type="entry name" value="Biofilm_reg_signaling"/>
</dbReference>
<dbReference type="eggNOG" id="COG5001">
    <property type="taxonomic scope" value="Bacteria"/>
</dbReference>
<dbReference type="Gene3D" id="3.30.70.270">
    <property type="match status" value="1"/>
</dbReference>
<dbReference type="Proteomes" id="UP000000552">
    <property type="component" value="Chromosome"/>
</dbReference>
<evidence type="ECO:0000313" key="4">
    <source>
        <dbReference type="EMBL" id="BAB49653.1"/>
    </source>
</evidence>
<feature type="transmembrane region" description="Helical" evidence="1">
    <location>
        <begin position="23"/>
        <end position="43"/>
    </location>
</feature>
<name>Q98I63_RHILO</name>
<dbReference type="PANTHER" id="PTHR44757">
    <property type="entry name" value="DIGUANYLATE CYCLASE DGCP"/>
    <property type="match status" value="1"/>
</dbReference>
<dbReference type="PANTHER" id="PTHR44757:SF2">
    <property type="entry name" value="BIOFILM ARCHITECTURE MAINTENANCE PROTEIN MBAA"/>
    <property type="match status" value="1"/>
</dbReference>